<protein>
    <submittedName>
        <fullName evidence="3">Collagen alpha-1(I) chain-like</fullName>
    </submittedName>
</protein>
<dbReference type="RefSeq" id="XP_035864971.1">
    <property type="nucleotide sequence ID" value="XM_036009078.1"/>
</dbReference>
<organism evidence="2 3">
    <name type="scientific">Phyllostomus discolor</name>
    <name type="common">pale spear-nosed bat</name>
    <dbReference type="NCBI Taxonomy" id="89673"/>
    <lineage>
        <taxon>Eukaryota</taxon>
        <taxon>Metazoa</taxon>
        <taxon>Chordata</taxon>
        <taxon>Craniata</taxon>
        <taxon>Vertebrata</taxon>
        <taxon>Euteleostomi</taxon>
        <taxon>Mammalia</taxon>
        <taxon>Eutheria</taxon>
        <taxon>Laurasiatheria</taxon>
        <taxon>Chiroptera</taxon>
        <taxon>Yangochiroptera</taxon>
        <taxon>Phyllostomidae</taxon>
        <taxon>Phyllostominae</taxon>
        <taxon>Phyllostomus</taxon>
    </lineage>
</organism>
<evidence type="ECO:0000313" key="3">
    <source>
        <dbReference type="RefSeq" id="XP_035864971.1"/>
    </source>
</evidence>
<dbReference type="AlphaFoldDB" id="A0A7E6CDB5"/>
<feature type="compositionally biased region" description="Low complexity" evidence="1">
    <location>
        <begin position="22"/>
        <end position="32"/>
    </location>
</feature>
<proteinExistence type="predicted"/>
<feature type="compositionally biased region" description="Polar residues" evidence="1">
    <location>
        <begin position="294"/>
        <end position="312"/>
    </location>
</feature>
<feature type="compositionally biased region" description="Low complexity" evidence="1">
    <location>
        <begin position="178"/>
        <end position="196"/>
    </location>
</feature>
<feature type="region of interest" description="Disordered" evidence="1">
    <location>
        <begin position="619"/>
        <end position="638"/>
    </location>
</feature>
<dbReference type="GeneID" id="118496665"/>
<dbReference type="KEGG" id="pdic:118496665"/>
<keyword evidence="2" id="KW-1185">Reference proteome</keyword>
<feature type="compositionally biased region" description="Basic and acidic residues" evidence="1">
    <location>
        <begin position="583"/>
        <end position="596"/>
    </location>
</feature>
<evidence type="ECO:0000313" key="2">
    <source>
        <dbReference type="Proteomes" id="UP000504628"/>
    </source>
</evidence>
<name>A0A7E6CDB5_9CHIR</name>
<accession>A0A7E6CDB5</accession>
<feature type="region of interest" description="Disordered" evidence="1">
    <location>
        <begin position="178"/>
        <end position="211"/>
    </location>
</feature>
<gene>
    <name evidence="3" type="primary">LOC118496665</name>
</gene>
<dbReference type="InParanoid" id="A0A7E6CDB5"/>
<feature type="region of interest" description="Disordered" evidence="1">
    <location>
        <begin position="1"/>
        <end position="152"/>
    </location>
</feature>
<reference evidence="3" key="1">
    <citation type="submission" date="2025-08" db="UniProtKB">
        <authorList>
            <consortium name="RefSeq"/>
        </authorList>
    </citation>
    <scope>IDENTIFICATION</scope>
    <source>
        <tissue evidence="3">Muscle</tissue>
    </source>
</reference>
<sequence>MPLPPPLRTPPHLESEEPLLQRAGGRAGEAAAFCRSQPRGTTWQDVTACRPSEVKMERTAQGQPQLRPPLRRLPAPGSDLAKIYRASPPETPGGRTAQAPPPAQPDPRSGQKEEPPRGSPPAGELSGAGLHVMDGYGPSALSERADLRAAGTAPRGAITVTHGPLQRHSHQAAALLLPGAPGAPSAAGAGQVGPAAAPLPPRPRPRDPAQAADTRILRMTRRAHPVLPGGGPDGHAEGACPPARGGRPPPPGTWQGRTRDVCPVVSGGPRRGPGVKKQTEPPSSDPRAPGTAAAYSSHSPRSRHCTNLSDPTRLTLGGGTRAELGRKGWAGGQKYTGTRATVARPDGGRHTLDHDPGGGHGAGNDIGAQGPWRSRRELRKPCARRLPPPPRARVLEFGDGDTDPPQTCTTPCGGDTHPGLSRSCGAGSLLLTERTHACDGLGPRAGVTVRHYAPERQGPDACLRALFTAVPRPDLPPGWFRDDGDSQGRRFPGAHTPHVEVQTKIKNLGTSLPVVARLRRQVAKPGYYRSKQYGDPQALCTPRLRLPRAQSRQRTQESKLPPPGPAAAPREQEAGEDPGDGSARTREPLYRTEGVRPEPCVAPKAAPGRRAASARTLGLRPGKHSHRPGQMAPPPGAWPAAARTGFRGPRSCRAICGSARSSAPAGLRGAGGGDAGACPAAPSTEATLLWWAPRGPLQLR</sequence>
<feature type="region of interest" description="Disordered" evidence="1">
    <location>
        <begin position="477"/>
        <end position="497"/>
    </location>
</feature>
<feature type="region of interest" description="Disordered" evidence="1">
    <location>
        <begin position="527"/>
        <end position="613"/>
    </location>
</feature>
<feature type="region of interest" description="Disordered" evidence="1">
    <location>
        <begin position="382"/>
        <end position="404"/>
    </location>
</feature>
<evidence type="ECO:0000256" key="1">
    <source>
        <dbReference type="SAM" id="MobiDB-lite"/>
    </source>
</evidence>
<dbReference type="Proteomes" id="UP000504628">
    <property type="component" value="Chromosome 8"/>
</dbReference>
<feature type="region of interest" description="Disordered" evidence="1">
    <location>
        <begin position="224"/>
        <end position="348"/>
    </location>
</feature>